<evidence type="ECO:0000256" key="4">
    <source>
        <dbReference type="ARBA" id="ARBA00022989"/>
    </source>
</evidence>
<comment type="cofactor">
    <cofactor evidence="6">
        <name>heme</name>
        <dbReference type="ChEBI" id="CHEBI:30413"/>
    </cofactor>
</comment>
<protein>
    <recommendedName>
        <fullName evidence="11">Ent-kaurene oxidase</fullName>
    </recommendedName>
</protein>
<evidence type="ECO:0000313" key="10">
    <source>
        <dbReference type="Proteomes" id="UP001202328"/>
    </source>
</evidence>
<reference evidence="9" key="1">
    <citation type="submission" date="2022-04" db="EMBL/GenBank/DDBJ databases">
        <title>A functionally conserved STORR gene fusion in Papaver species that diverged 16.8 million years ago.</title>
        <authorList>
            <person name="Catania T."/>
        </authorList>
    </citation>
    <scope>NUCLEOTIDE SEQUENCE</scope>
    <source>
        <strain evidence="9">S-188037</strain>
    </source>
</reference>
<comment type="subcellular location">
    <subcellularLocation>
        <location evidence="1">Membrane</location>
        <topology evidence="1">Single-pass membrane protein</topology>
    </subcellularLocation>
</comment>
<dbReference type="GO" id="GO:0010241">
    <property type="term" value="P:ent-kaurene oxidation to kaurenoic acid"/>
    <property type="evidence" value="ECO:0007669"/>
    <property type="project" value="InterPro"/>
</dbReference>
<dbReference type="PRINTS" id="PR00463">
    <property type="entry name" value="EP450I"/>
</dbReference>
<evidence type="ECO:0000256" key="2">
    <source>
        <dbReference type="ARBA" id="ARBA00010617"/>
    </source>
</evidence>
<dbReference type="AlphaFoldDB" id="A0AAD4XS31"/>
<dbReference type="InterPro" id="IPR002401">
    <property type="entry name" value="Cyt_P450_E_grp-I"/>
</dbReference>
<keyword evidence="7" id="KW-0503">Monooxygenase</keyword>
<dbReference type="PRINTS" id="PR00385">
    <property type="entry name" value="P450"/>
</dbReference>
<feature type="binding site" description="axial binding residue" evidence="6">
    <location>
        <position position="482"/>
    </location>
    <ligand>
        <name>heme</name>
        <dbReference type="ChEBI" id="CHEBI:30413"/>
    </ligand>
    <ligandPart>
        <name>Fe</name>
        <dbReference type="ChEBI" id="CHEBI:18248"/>
    </ligandPart>
</feature>
<dbReference type="PROSITE" id="PS00086">
    <property type="entry name" value="CYTOCHROME_P450"/>
    <property type="match status" value="1"/>
</dbReference>
<evidence type="ECO:0000256" key="6">
    <source>
        <dbReference type="PIRSR" id="PIRSR602401-1"/>
    </source>
</evidence>
<keyword evidence="7" id="KW-0560">Oxidoreductase</keyword>
<sequence length="538" mass="61500">MNNKGVVKSTTSCPSIGLFIDFVNQPNHPKHFLVIPLVITLVIGFVLIVTVRKRYFAKGTTGNKKLLSRTYSTPPVVPGLPLIGNLLQLKDKIIHQTFANWAEIYGPIYSIKIGASTIVFLNSTDVVKEAIVTKFPSISKQKHPYAMKILTLNTIVTSDSNEYHKMARRHLVTHMLGSSAQRQHRAHRDTMMDNIVLRLQAHAKENPLKHVNFRRIFKTEVFCLALKQALGKDIESAKYIEGLGETLSRDEIPKVLVFDPLSGAVEMDWKDFFPYMRWVSNRSFKMHIERVETRRVEVMKTLIEEQLERISSGEGINCYLDRLVSEWKTLTKTQLTTLIWETMVGTGTTVVAAEWVLYELAKKQKHQHDLYHEIQKRCGNNKYTEEQYSEVTCLSSIFHETLRKYPPFSIVLPLRYAHEDTQLGGYDIPAGTEISINIYGCNMNKKQWDAPEEWKPERFLDSKNDPMDFYKTMSFGGGKRVCPGALQGLLITCSAIARCIQEFKWSLEPGRQEESMKTADHTSQKLNPLLAVVTPRGY</sequence>
<dbReference type="GO" id="GO:0016709">
    <property type="term" value="F:oxidoreductase activity, acting on paired donors, with incorporation or reduction of molecular oxygen, NAD(P)H as one donor, and incorporation of one atom of oxygen"/>
    <property type="evidence" value="ECO:0007669"/>
    <property type="project" value="TreeGrafter"/>
</dbReference>
<dbReference type="InterPro" id="IPR001128">
    <property type="entry name" value="Cyt_P450"/>
</dbReference>
<evidence type="ECO:0000256" key="8">
    <source>
        <dbReference type="SAM" id="Phobius"/>
    </source>
</evidence>
<dbReference type="Proteomes" id="UP001202328">
    <property type="component" value="Unassembled WGS sequence"/>
</dbReference>
<dbReference type="GO" id="GO:0009707">
    <property type="term" value="C:chloroplast outer membrane"/>
    <property type="evidence" value="ECO:0007669"/>
    <property type="project" value="TreeGrafter"/>
</dbReference>
<dbReference type="PANTHER" id="PTHR47283">
    <property type="entry name" value="ENT-KAURENE OXIDASE, CHLOROPLASTIC"/>
    <property type="match status" value="1"/>
</dbReference>
<keyword evidence="6 7" id="KW-0349">Heme</keyword>
<dbReference type="InterPro" id="IPR036396">
    <property type="entry name" value="Cyt_P450_sf"/>
</dbReference>
<comment type="caution">
    <text evidence="9">The sequence shown here is derived from an EMBL/GenBank/DDBJ whole genome shotgun (WGS) entry which is preliminary data.</text>
</comment>
<dbReference type="SUPFAM" id="SSF48264">
    <property type="entry name" value="Cytochrome P450"/>
    <property type="match status" value="1"/>
</dbReference>
<feature type="transmembrane region" description="Helical" evidence="8">
    <location>
        <begin position="32"/>
        <end position="51"/>
    </location>
</feature>
<dbReference type="GO" id="GO:0009686">
    <property type="term" value="P:gibberellin biosynthetic process"/>
    <property type="evidence" value="ECO:0007669"/>
    <property type="project" value="InterPro"/>
</dbReference>
<dbReference type="EMBL" id="JAJJMB010003208">
    <property type="protein sequence ID" value="KAI3949014.1"/>
    <property type="molecule type" value="Genomic_DNA"/>
</dbReference>
<dbReference type="GO" id="GO:0005506">
    <property type="term" value="F:iron ion binding"/>
    <property type="evidence" value="ECO:0007669"/>
    <property type="project" value="InterPro"/>
</dbReference>
<accession>A0AAD4XS31</accession>
<keyword evidence="6 7" id="KW-0479">Metal-binding</keyword>
<dbReference type="Gene3D" id="1.10.630.10">
    <property type="entry name" value="Cytochrome P450"/>
    <property type="match status" value="1"/>
</dbReference>
<keyword evidence="3 8" id="KW-0812">Transmembrane</keyword>
<evidence type="ECO:0000256" key="3">
    <source>
        <dbReference type="ARBA" id="ARBA00022692"/>
    </source>
</evidence>
<keyword evidence="5 8" id="KW-0472">Membrane</keyword>
<keyword evidence="6 7" id="KW-0408">Iron</keyword>
<evidence type="ECO:0000256" key="1">
    <source>
        <dbReference type="ARBA" id="ARBA00004167"/>
    </source>
</evidence>
<dbReference type="GO" id="GO:0052615">
    <property type="term" value="F:ent-kaurene oxidase activity"/>
    <property type="evidence" value="ECO:0007669"/>
    <property type="project" value="InterPro"/>
</dbReference>
<dbReference type="Pfam" id="PF00067">
    <property type="entry name" value="p450"/>
    <property type="match status" value="1"/>
</dbReference>
<evidence type="ECO:0000256" key="7">
    <source>
        <dbReference type="RuleBase" id="RU000461"/>
    </source>
</evidence>
<dbReference type="PANTHER" id="PTHR47283:SF1">
    <property type="entry name" value="ENT-KAURENE OXIDASE, CHLOROPLASTIC"/>
    <property type="match status" value="1"/>
</dbReference>
<keyword evidence="4 8" id="KW-1133">Transmembrane helix</keyword>
<evidence type="ECO:0000256" key="5">
    <source>
        <dbReference type="ARBA" id="ARBA00023136"/>
    </source>
</evidence>
<dbReference type="InterPro" id="IPR017972">
    <property type="entry name" value="Cyt_P450_CS"/>
</dbReference>
<comment type="similarity">
    <text evidence="2 7">Belongs to the cytochrome P450 family.</text>
</comment>
<proteinExistence type="inferred from homology"/>
<gene>
    <name evidence="9" type="ORF">MKW98_021620</name>
</gene>
<keyword evidence="10" id="KW-1185">Reference proteome</keyword>
<evidence type="ECO:0000313" key="9">
    <source>
        <dbReference type="EMBL" id="KAI3949014.1"/>
    </source>
</evidence>
<dbReference type="GO" id="GO:0020037">
    <property type="term" value="F:heme binding"/>
    <property type="evidence" value="ECO:0007669"/>
    <property type="project" value="InterPro"/>
</dbReference>
<name>A0AAD4XS31_9MAGN</name>
<organism evidence="9 10">
    <name type="scientific">Papaver atlanticum</name>
    <dbReference type="NCBI Taxonomy" id="357466"/>
    <lineage>
        <taxon>Eukaryota</taxon>
        <taxon>Viridiplantae</taxon>
        <taxon>Streptophyta</taxon>
        <taxon>Embryophyta</taxon>
        <taxon>Tracheophyta</taxon>
        <taxon>Spermatophyta</taxon>
        <taxon>Magnoliopsida</taxon>
        <taxon>Ranunculales</taxon>
        <taxon>Papaveraceae</taxon>
        <taxon>Papaveroideae</taxon>
        <taxon>Papaver</taxon>
    </lineage>
</organism>
<dbReference type="GO" id="GO:0033075">
    <property type="term" value="P:isoquinoline alkaloid biosynthetic process"/>
    <property type="evidence" value="ECO:0007669"/>
    <property type="project" value="UniProtKB-ARBA"/>
</dbReference>
<dbReference type="GO" id="GO:0005783">
    <property type="term" value="C:endoplasmic reticulum"/>
    <property type="evidence" value="ECO:0007669"/>
    <property type="project" value="TreeGrafter"/>
</dbReference>
<evidence type="ECO:0008006" key="11">
    <source>
        <dbReference type="Google" id="ProtNLM"/>
    </source>
</evidence>
<dbReference type="InterPro" id="IPR044225">
    <property type="entry name" value="KO_chloroplastic"/>
</dbReference>